<gene>
    <name evidence="4" type="ORF">APB76_02950</name>
</gene>
<proteinExistence type="predicted"/>
<dbReference type="SMART" id="SM00862">
    <property type="entry name" value="Trans_reg_C"/>
    <property type="match status" value="1"/>
</dbReference>
<keyword evidence="1 2" id="KW-0238">DNA-binding</keyword>
<dbReference type="SUPFAM" id="SSF46894">
    <property type="entry name" value="C-terminal effector domain of the bipartite response regulators"/>
    <property type="match status" value="1"/>
</dbReference>
<comment type="caution">
    <text evidence="4">The sequence shown here is derived from an EMBL/GenBank/DDBJ whole genome shotgun (WGS) entry which is preliminary data.</text>
</comment>
<feature type="DNA-binding region" description="OmpR/PhoB-type" evidence="2">
    <location>
        <begin position="1"/>
        <end position="100"/>
    </location>
</feature>
<evidence type="ECO:0000256" key="2">
    <source>
        <dbReference type="PROSITE-ProRule" id="PRU01091"/>
    </source>
</evidence>
<dbReference type="GO" id="GO:0006355">
    <property type="term" value="P:regulation of DNA-templated transcription"/>
    <property type="evidence" value="ECO:0007669"/>
    <property type="project" value="InterPro"/>
</dbReference>
<dbReference type="InterPro" id="IPR001867">
    <property type="entry name" value="OmpR/PhoB-type_DNA-bd"/>
</dbReference>
<reference evidence="4 5" key="1">
    <citation type="journal article" date="2016" name="Syst. Appl. Microbiol.">
        <title>Vibrio bivalvicida sp. nov., a novel larval pathogen for bivalve molluscs reared in a hatchery.</title>
        <authorList>
            <person name="Dubert J."/>
            <person name="Romalde J.L."/>
            <person name="Prado S."/>
            <person name="Barja J.L."/>
        </authorList>
    </citation>
    <scope>NUCLEOTIDE SEQUENCE [LARGE SCALE GENOMIC DNA]</scope>
    <source>
        <strain evidence="4 5">605</strain>
    </source>
</reference>
<sequence>MNIVTLSNLQLDTSSRTLRNNTGHSIELRPLTFDVFNLLIENHGTPVKREKIYEVCWHGRVVTDQALTNVISELRRALISLKAKNIEIKTVSKMGYYLTLPCVNSPANIGTPPSSIDNGVVKAPMAAKDKSRWVDRIGTCGVTTGAKAALFVVFANLMLLTACDLFLSPSMPNFMDTSDYTKLEIGQLTLYFNNVSGEVFDITKVVEGLDSRHFRQCATNVYLRVYRSLYDESRLAAKMFVFTQSPIDNQSYRQFSTKEDTLAEVLNKIAIQRKSECN</sequence>
<dbReference type="InterPro" id="IPR016032">
    <property type="entry name" value="Sig_transdc_resp-reg_C-effctor"/>
</dbReference>
<dbReference type="GO" id="GO:0000160">
    <property type="term" value="P:phosphorelay signal transduction system"/>
    <property type="evidence" value="ECO:0007669"/>
    <property type="project" value="InterPro"/>
</dbReference>
<evidence type="ECO:0000256" key="1">
    <source>
        <dbReference type="ARBA" id="ARBA00023125"/>
    </source>
</evidence>
<dbReference type="EMBL" id="LLEI02000016">
    <property type="protein sequence ID" value="OAJ95671.1"/>
    <property type="molecule type" value="Genomic_DNA"/>
</dbReference>
<evidence type="ECO:0000313" key="4">
    <source>
        <dbReference type="EMBL" id="OAJ95671.1"/>
    </source>
</evidence>
<name>A0A177Y492_9VIBR</name>
<dbReference type="Proteomes" id="UP000078406">
    <property type="component" value="Unassembled WGS sequence"/>
</dbReference>
<dbReference type="InterPro" id="IPR036388">
    <property type="entry name" value="WH-like_DNA-bd_sf"/>
</dbReference>
<dbReference type="RefSeq" id="WP_054962990.1">
    <property type="nucleotide sequence ID" value="NZ_LLEI02000016.1"/>
</dbReference>
<evidence type="ECO:0000259" key="3">
    <source>
        <dbReference type="PROSITE" id="PS51755"/>
    </source>
</evidence>
<dbReference type="Gene3D" id="1.10.10.10">
    <property type="entry name" value="Winged helix-like DNA-binding domain superfamily/Winged helix DNA-binding domain"/>
    <property type="match status" value="1"/>
</dbReference>
<dbReference type="GO" id="GO:0003677">
    <property type="term" value="F:DNA binding"/>
    <property type="evidence" value="ECO:0007669"/>
    <property type="project" value="UniProtKB-UniRule"/>
</dbReference>
<dbReference type="PROSITE" id="PS51755">
    <property type="entry name" value="OMPR_PHOB"/>
    <property type="match status" value="1"/>
</dbReference>
<dbReference type="Pfam" id="PF00486">
    <property type="entry name" value="Trans_reg_C"/>
    <property type="match status" value="1"/>
</dbReference>
<dbReference type="AlphaFoldDB" id="A0A177Y492"/>
<organism evidence="4 5">
    <name type="scientific">Vibrio bivalvicida</name>
    <dbReference type="NCBI Taxonomy" id="1276888"/>
    <lineage>
        <taxon>Bacteria</taxon>
        <taxon>Pseudomonadati</taxon>
        <taxon>Pseudomonadota</taxon>
        <taxon>Gammaproteobacteria</taxon>
        <taxon>Vibrionales</taxon>
        <taxon>Vibrionaceae</taxon>
        <taxon>Vibrio</taxon>
        <taxon>Vibrio oreintalis group</taxon>
    </lineage>
</organism>
<feature type="domain" description="OmpR/PhoB-type" evidence="3">
    <location>
        <begin position="1"/>
        <end position="100"/>
    </location>
</feature>
<accession>A0A177Y492</accession>
<protein>
    <recommendedName>
        <fullName evidence="3">OmpR/PhoB-type domain-containing protein</fullName>
    </recommendedName>
</protein>
<dbReference type="CDD" id="cd00383">
    <property type="entry name" value="trans_reg_C"/>
    <property type="match status" value="1"/>
</dbReference>
<evidence type="ECO:0000313" key="5">
    <source>
        <dbReference type="Proteomes" id="UP000078406"/>
    </source>
</evidence>